<dbReference type="VEuPathDB" id="AmoebaDB:EHI_131260"/>
<keyword evidence="3" id="KW-0175">Coiled coil</keyword>
<dbReference type="InterPro" id="IPR008937">
    <property type="entry name" value="Ras-like_GEF"/>
</dbReference>
<feature type="coiled-coil region" evidence="3">
    <location>
        <begin position="382"/>
        <end position="416"/>
    </location>
</feature>
<proteinExistence type="predicted"/>
<dbReference type="VEuPathDB" id="AmoebaDB:EHI8A_083840"/>
<dbReference type="Proteomes" id="UP000078387">
    <property type="component" value="Unassembled WGS sequence"/>
</dbReference>
<dbReference type="OMA" id="MRMATIK"/>
<dbReference type="VEuPathDB" id="AmoebaDB:EHI5A_070300"/>
<protein>
    <submittedName>
        <fullName evidence="6">Ras guanine nucleotide exchange factor putative</fullName>
    </submittedName>
</protein>
<feature type="domain" description="Ras-GEF" evidence="4">
    <location>
        <begin position="989"/>
        <end position="1226"/>
    </location>
</feature>
<dbReference type="PROSITE" id="PS50009">
    <property type="entry name" value="RASGEF_CAT"/>
    <property type="match status" value="1"/>
</dbReference>
<evidence type="ECO:0000313" key="6">
    <source>
        <dbReference type="EMBL" id="GAT93474.1"/>
    </source>
</evidence>
<dbReference type="Gene3D" id="1.10.840.10">
    <property type="entry name" value="Ras guanine-nucleotide exchange factors catalytic domain"/>
    <property type="match status" value="1"/>
</dbReference>
<dbReference type="Gene3D" id="1.20.870.10">
    <property type="entry name" value="Son of sevenless (SoS) protein Chain: S domain 1"/>
    <property type="match status" value="1"/>
</dbReference>
<dbReference type="AlphaFoldDB" id="A0A5K1U764"/>
<dbReference type="GO" id="GO:0005085">
    <property type="term" value="F:guanyl-nucleotide exchange factor activity"/>
    <property type="evidence" value="ECO:0007669"/>
    <property type="project" value="UniProtKB-KW"/>
</dbReference>
<dbReference type="InterPro" id="IPR000651">
    <property type="entry name" value="Ras-like_Gua-exchang_fac_N"/>
</dbReference>
<dbReference type="GO" id="GO:0005886">
    <property type="term" value="C:plasma membrane"/>
    <property type="evidence" value="ECO:0007669"/>
    <property type="project" value="TreeGrafter"/>
</dbReference>
<comment type="caution">
    <text evidence="6">The sequence shown here is derived from an EMBL/GenBank/DDBJ whole genome shotgun (WGS) entry which is preliminary data.</text>
</comment>
<dbReference type="InterPro" id="IPR001895">
    <property type="entry name" value="RASGEF_cat_dom"/>
</dbReference>
<dbReference type="SUPFAM" id="SSF48366">
    <property type="entry name" value="Ras GEF"/>
    <property type="match status" value="1"/>
</dbReference>
<evidence type="ECO:0000313" key="7">
    <source>
        <dbReference type="Proteomes" id="UP000078387"/>
    </source>
</evidence>
<dbReference type="InterPro" id="IPR036964">
    <property type="entry name" value="RASGEF_cat_dom_sf"/>
</dbReference>
<sequence length="1226" mass="141700">MKRNCDHCLSLISTFANQIRSIRGIVLENGTINDAQPHIDLINQSSIDLQKTISQIDCFFSTDDILEIYDTIVATADDFYHSLEELIQVATLSLTGNDSQAKLQFSELIRNVTKFLYGLREGLGQLLKKIPEMRMAVLKPKLRGDFSSIIEFLGNINLHLINKEYSSNNQDIIHCKEKLLSLCSIAVEEGASEEDKKGVILCFKEFVGALLELKNKETPTQNDIKKVTSFMELFKRAIRSMAMGHVVTLKSFDLNKQKEEELQKKRDAMAQEDIERIREAEINKKRREEESKILQQEIEETKRKGEEGKKEIKEQQRLLQEQMRQGEIREEELKDKEKELSKQIQKCSQELDEITTKYIIEKEEYEKMIIQEKQVQQSSLKVQENKESFDDLERKKQQMLLEKEQLKTKLQRLRGSKITVKKLSNEVKGDLAKTAKRQRILSKEYPSKQLSAVEMRKQLEIDKTARELVQMSDENQPTIIEIAQKLQTLSETLDLDNIEESTDVYQILKQTDFNSIALRITSPKFRISSSISYIGHFVSDDEYDPENKEVTKMIEDYEKEAFYSLAEKASDIATTAEDMMCFGSLSVVADCKESTDDYLSDLAGSCKLTQKAVITFMEAIPSIYKHGSECKGDEGLIQKYVECLVKIPVNSGSITEKKETIEFTYFYEQIIERLKRQEFKPVIKQKYIEASLGLVASVSRKYIYQIISTNTKKIKSIVGQFLAMSKCISHLKPKDFKYLQNTKKFDSKEFEKDCDKADKDSKEQFQKELFYNVNMQRGYDLEILYMLEIAALAIDLINTIQDFIDAVYTVIAFNEKEDKLDVMDDSSPVADEIISETKLIKVKDDRVICSSLNQMIYRFVTSYESFREQFFQTYQSFTKSSIVLSKIVSMYLGNNSLQEQVRTQSLIAIKHFVDECFNDLDSRSIVIVKKFINELKHRNEEKNVQALNAVLLRKETELKHFIAESLVPPIDFFIPQEAVSPSMLIQLSDSGEVARQLTLIASKIFNKIGRQEFFNKSWSDESLFPQSVNVIRMLRHSDTVRDWVISSILSFFSTENRVKATIHFIQIGDYLMKLNNFQSLYGIVQALGPNGCISRLQVMDSIPSKYAKLYHQLKKAVHDKNDYKNYRQIVSKINEPYIPLINAFLKDIEKFEDENPKTTKLGKIDVINMKRNDCLADMVNQFLSVKENPYKIPMVEPLSTFLNEMVNLSGKPRDEVVSMWIKLLPN</sequence>
<name>A0A5K1U764_ENTHI</name>
<keyword evidence="1 2" id="KW-0344">Guanine-nucleotide releasing factor</keyword>
<accession>A0A5K1U764</accession>
<dbReference type="Pfam" id="PF00617">
    <property type="entry name" value="RasGEF"/>
    <property type="match status" value="1"/>
</dbReference>
<dbReference type="PROSITE" id="PS50212">
    <property type="entry name" value="RASGEF_NTER"/>
    <property type="match status" value="1"/>
</dbReference>
<reference evidence="6 7" key="1">
    <citation type="submission" date="2016-05" db="EMBL/GenBank/DDBJ databases">
        <title>First whole genome sequencing of Entamoeba histolytica HM1:IMSS-clone-6.</title>
        <authorList>
            <person name="Mukherjee Avik.K."/>
            <person name="Izumyama S."/>
            <person name="Nakada-Tsukui K."/>
            <person name="Nozaki T."/>
        </authorList>
    </citation>
    <scope>NUCLEOTIDE SEQUENCE [LARGE SCALE GENOMIC DNA]</scope>
    <source>
        <strain evidence="6 7">HM1:IMSS clone 6</strain>
    </source>
</reference>
<dbReference type="EMBL" id="BDEQ01000001">
    <property type="protein sequence ID" value="GAT93474.1"/>
    <property type="molecule type" value="Genomic_DNA"/>
</dbReference>
<evidence type="ECO:0000259" key="5">
    <source>
        <dbReference type="PROSITE" id="PS50212"/>
    </source>
</evidence>
<feature type="coiled-coil region" evidence="3">
    <location>
        <begin position="255"/>
        <end position="357"/>
    </location>
</feature>
<evidence type="ECO:0000256" key="1">
    <source>
        <dbReference type="ARBA" id="ARBA00022658"/>
    </source>
</evidence>
<dbReference type="SMART" id="SM00147">
    <property type="entry name" value="RasGEF"/>
    <property type="match status" value="1"/>
</dbReference>
<organism evidence="6 7">
    <name type="scientific">Entamoeba histolytica</name>
    <dbReference type="NCBI Taxonomy" id="5759"/>
    <lineage>
        <taxon>Eukaryota</taxon>
        <taxon>Amoebozoa</taxon>
        <taxon>Evosea</taxon>
        <taxon>Archamoebae</taxon>
        <taxon>Mastigamoebida</taxon>
        <taxon>Entamoebidae</taxon>
        <taxon>Entamoeba</taxon>
    </lineage>
</organism>
<dbReference type="VEuPathDB" id="AmoebaDB:KM1_153390"/>
<gene>
    <name evidence="6" type="ORF">CL6EHI_131260</name>
</gene>
<evidence type="ECO:0000256" key="3">
    <source>
        <dbReference type="SAM" id="Coils"/>
    </source>
</evidence>
<evidence type="ECO:0000259" key="4">
    <source>
        <dbReference type="PROSITE" id="PS50009"/>
    </source>
</evidence>
<dbReference type="PANTHER" id="PTHR23113">
    <property type="entry name" value="GUANINE NUCLEOTIDE EXCHANGE FACTOR"/>
    <property type="match status" value="1"/>
</dbReference>
<dbReference type="VEuPathDB" id="AmoebaDB:EHI7A_081990"/>
<evidence type="ECO:0000256" key="2">
    <source>
        <dbReference type="PROSITE-ProRule" id="PRU00168"/>
    </source>
</evidence>
<dbReference type="GO" id="GO:0007265">
    <property type="term" value="P:Ras protein signal transduction"/>
    <property type="evidence" value="ECO:0007669"/>
    <property type="project" value="TreeGrafter"/>
</dbReference>
<dbReference type="InterPro" id="IPR023578">
    <property type="entry name" value="Ras_GEF_dom_sf"/>
</dbReference>
<dbReference type="PANTHER" id="PTHR23113:SF366">
    <property type="entry name" value="RAS GUANINE NUCLEOTIDE EXCHANGE FACTOR R"/>
    <property type="match status" value="1"/>
</dbReference>
<feature type="domain" description="N-terminal Ras-GEF" evidence="5">
    <location>
        <begin position="843"/>
        <end position="959"/>
    </location>
</feature>